<feature type="chain" id="PRO_5008788410" description="Fibronectin type-III domain-containing protein" evidence="4">
    <location>
        <begin position="22"/>
        <end position="322"/>
    </location>
</feature>
<reference evidence="5 7" key="2">
    <citation type="journal article" date="2013" name="Nature">
        <title>Insights into bilaterian evolution from three spiralian genomes.</title>
        <authorList>
            <person name="Simakov O."/>
            <person name="Marletaz F."/>
            <person name="Cho S.J."/>
            <person name="Edsinger-Gonzales E."/>
            <person name="Havlak P."/>
            <person name="Hellsten U."/>
            <person name="Kuo D.H."/>
            <person name="Larsson T."/>
            <person name="Lv J."/>
            <person name="Arendt D."/>
            <person name="Savage R."/>
            <person name="Osoegawa K."/>
            <person name="de Jong P."/>
            <person name="Grimwood J."/>
            <person name="Chapman J.A."/>
            <person name="Shapiro H."/>
            <person name="Aerts A."/>
            <person name="Otillar R.P."/>
            <person name="Terry A.Y."/>
            <person name="Boore J.L."/>
            <person name="Grigoriev I.V."/>
            <person name="Lindberg D.R."/>
            <person name="Seaver E.C."/>
            <person name="Weisblat D.A."/>
            <person name="Putnam N.H."/>
            <person name="Rokhsar D.S."/>
        </authorList>
    </citation>
    <scope>NUCLEOTIDE SEQUENCE</scope>
    <source>
        <strain evidence="5 7">I ESC-2004</strain>
    </source>
</reference>
<accession>R7UTI4</accession>
<feature type="signal peptide" evidence="4">
    <location>
        <begin position="1"/>
        <end position="21"/>
    </location>
</feature>
<reference evidence="6" key="3">
    <citation type="submission" date="2015-06" db="UniProtKB">
        <authorList>
            <consortium name="EnsemblMetazoa"/>
        </authorList>
    </citation>
    <scope>IDENTIFICATION</scope>
</reference>
<evidence type="ECO:0008006" key="8">
    <source>
        <dbReference type="Google" id="ProtNLM"/>
    </source>
</evidence>
<keyword evidence="4" id="KW-0732">Signal</keyword>
<comment type="subcellular location">
    <subcellularLocation>
        <location evidence="1">Cell membrane</location>
        <topology evidence="1">Single-pass type I membrane protein</topology>
    </subcellularLocation>
</comment>
<dbReference type="Gene3D" id="2.60.40.2160">
    <property type="entry name" value="Interleukin-17 receptor A/B, fibronectin-III-like domain 1"/>
    <property type="match status" value="1"/>
</dbReference>
<evidence type="ECO:0000256" key="4">
    <source>
        <dbReference type="SAM" id="SignalP"/>
    </source>
</evidence>
<dbReference type="Proteomes" id="UP000014760">
    <property type="component" value="Unassembled WGS sequence"/>
</dbReference>
<reference evidence="7" key="1">
    <citation type="submission" date="2012-12" db="EMBL/GenBank/DDBJ databases">
        <authorList>
            <person name="Hellsten U."/>
            <person name="Grimwood J."/>
            <person name="Chapman J.A."/>
            <person name="Shapiro H."/>
            <person name="Aerts A."/>
            <person name="Otillar R.P."/>
            <person name="Terry A.Y."/>
            <person name="Boore J.L."/>
            <person name="Simakov O."/>
            <person name="Marletaz F."/>
            <person name="Cho S.-J."/>
            <person name="Edsinger-Gonzales E."/>
            <person name="Havlak P."/>
            <person name="Kuo D.-H."/>
            <person name="Larsson T."/>
            <person name="Lv J."/>
            <person name="Arendt D."/>
            <person name="Savage R."/>
            <person name="Osoegawa K."/>
            <person name="de Jong P."/>
            <person name="Lindberg D.R."/>
            <person name="Seaver E.C."/>
            <person name="Weisblat D.A."/>
            <person name="Putnam N.H."/>
            <person name="Grigoriev I.V."/>
            <person name="Rokhsar D.S."/>
        </authorList>
    </citation>
    <scope>NUCLEOTIDE SEQUENCE</scope>
    <source>
        <strain evidence="7">I ESC-2004</strain>
    </source>
</reference>
<keyword evidence="7" id="KW-1185">Reference proteome</keyword>
<evidence type="ECO:0000313" key="6">
    <source>
        <dbReference type="EnsemblMetazoa" id="CapteP223666"/>
    </source>
</evidence>
<organism evidence="5">
    <name type="scientific">Capitella teleta</name>
    <name type="common">Polychaete worm</name>
    <dbReference type="NCBI Taxonomy" id="283909"/>
    <lineage>
        <taxon>Eukaryota</taxon>
        <taxon>Metazoa</taxon>
        <taxon>Spiralia</taxon>
        <taxon>Lophotrochozoa</taxon>
        <taxon>Annelida</taxon>
        <taxon>Polychaeta</taxon>
        <taxon>Sedentaria</taxon>
        <taxon>Scolecida</taxon>
        <taxon>Capitellidae</taxon>
        <taxon>Capitella</taxon>
    </lineage>
</organism>
<protein>
    <recommendedName>
        <fullName evidence="8">Fibronectin type-III domain-containing protein</fullName>
    </recommendedName>
</protein>
<dbReference type="EMBL" id="AMQN01000983">
    <property type="status" value="NOT_ANNOTATED_CDS"/>
    <property type="molecule type" value="Genomic_DNA"/>
</dbReference>
<evidence type="ECO:0000313" key="7">
    <source>
        <dbReference type="Proteomes" id="UP000014760"/>
    </source>
</evidence>
<dbReference type="EMBL" id="KB298217">
    <property type="protein sequence ID" value="ELU09468.1"/>
    <property type="molecule type" value="Genomic_DNA"/>
</dbReference>
<evidence type="ECO:0000256" key="3">
    <source>
        <dbReference type="SAM" id="Phobius"/>
    </source>
</evidence>
<feature type="transmembrane region" description="Helical" evidence="3">
    <location>
        <begin position="216"/>
        <end position="236"/>
    </location>
</feature>
<evidence type="ECO:0000256" key="2">
    <source>
        <dbReference type="ARBA" id="ARBA00022475"/>
    </source>
</evidence>
<proteinExistence type="predicted"/>
<dbReference type="InterPro" id="IPR038683">
    <property type="entry name" value="IL17RA/B_FnIII-like_1_sf"/>
</dbReference>
<keyword evidence="3" id="KW-1133">Transmembrane helix</keyword>
<dbReference type="GO" id="GO:0005886">
    <property type="term" value="C:plasma membrane"/>
    <property type="evidence" value="ECO:0007669"/>
    <property type="project" value="UniProtKB-SubCell"/>
</dbReference>
<gene>
    <name evidence="5" type="ORF">CAPTEDRAFT_223666</name>
</gene>
<dbReference type="EnsemblMetazoa" id="CapteT223666">
    <property type="protein sequence ID" value="CapteP223666"/>
    <property type="gene ID" value="CapteG223666"/>
</dbReference>
<sequence length="322" mass="35938">MAWLLFASVILFRELLDVAGAQDGDFHEYACVDSTRSTPISCSLWENVQCNDMNRTVNSWAGKPHNLQVQTSKCDIERISWQLPQDSGFSFVTGFRIELHSSHYNSSHWEEDIVCFDLQVDLSQFGDGDIYSALNLTFSLDGIRSGLNPKTNYAIAAYTLPRAPTAFATKAYEPFNLGDDCKIPQYPTTESAISSDPSIVKQPTTKDMSVIHKEKIVCMTLGIIVVLIVFVVFIAAKSGLKIKGKLCRDKLHEPSRPPTPTFNHIYSEDLPFPPPLPPYPGFPDELIYYKVGKNNAEFDNNSSVDDGSAWTFKSIADPSTYL</sequence>
<evidence type="ECO:0000313" key="5">
    <source>
        <dbReference type="EMBL" id="ELU09468.1"/>
    </source>
</evidence>
<dbReference type="AlphaFoldDB" id="R7UTI4"/>
<evidence type="ECO:0000256" key="1">
    <source>
        <dbReference type="ARBA" id="ARBA00004251"/>
    </source>
</evidence>
<keyword evidence="2" id="KW-1003">Cell membrane</keyword>
<keyword evidence="3" id="KW-0812">Transmembrane</keyword>
<dbReference type="HOGENOM" id="CLU_1005588_0_0_1"/>
<keyword evidence="3" id="KW-0472">Membrane</keyword>
<name>R7UTI4_CAPTE</name>